<gene>
    <name evidence="2" type="ORF">GRI99_01695</name>
</gene>
<sequence length="74" mass="7138">MTLRPLLLLAPGLLAACGSGTEAGPGGVSVDEAEALDQAAEMLDSQRLPPEALDDAAGAPGTELAPAAADSAAP</sequence>
<keyword evidence="3" id="KW-1185">Reference proteome</keyword>
<evidence type="ECO:0000313" key="3">
    <source>
        <dbReference type="Proteomes" id="UP000466966"/>
    </source>
</evidence>
<evidence type="ECO:0000256" key="1">
    <source>
        <dbReference type="SAM" id="MobiDB-lite"/>
    </source>
</evidence>
<reference evidence="2 3" key="1">
    <citation type="submission" date="2019-12" db="EMBL/GenBank/DDBJ databases">
        <title>Genomic-based taxomic classification of the family Erythrobacteraceae.</title>
        <authorList>
            <person name="Xu L."/>
        </authorList>
    </citation>
    <scope>NUCLEOTIDE SEQUENCE [LARGE SCALE GENOMIC DNA]</scope>
    <source>
        <strain evidence="2 3">M0322</strain>
    </source>
</reference>
<dbReference type="AlphaFoldDB" id="A0A844YV29"/>
<name>A0A844YV29_9SPHN</name>
<organism evidence="2 3">
    <name type="scientific">Alteraurantiacibacter buctensis</name>
    <dbReference type="NCBI Taxonomy" id="1503981"/>
    <lineage>
        <taxon>Bacteria</taxon>
        <taxon>Pseudomonadati</taxon>
        <taxon>Pseudomonadota</taxon>
        <taxon>Alphaproteobacteria</taxon>
        <taxon>Sphingomonadales</taxon>
        <taxon>Erythrobacteraceae</taxon>
        <taxon>Alteraurantiacibacter</taxon>
    </lineage>
</organism>
<proteinExistence type="predicted"/>
<dbReference type="OrthoDB" id="7429203at2"/>
<dbReference type="EMBL" id="WTYV01000001">
    <property type="protein sequence ID" value="MXO70344.1"/>
    <property type="molecule type" value="Genomic_DNA"/>
</dbReference>
<comment type="caution">
    <text evidence="2">The sequence shown here is derived from an EMBL/GenBank/DDBJ whole genome shotgun (WGS) entry which is preliminary data.</text>
</comment>
<feature type="compositionally biased region" description="Low complexity" evidence="1">
    <location>
        <begin position="65"/>
        <end position="74"/>
    </location>
</feature>
<dbReference type="PROSITE" id="PS51257">
    <property type="entry name" value="PROKAR_LIPOPROTEIN"/>
    <property type="match status" value="1"/>
</dbReference>
<protein>
    <submittedName>
        <fullName evidence="2">Uncharacterized protein</fullName>
    </submittedName>
</protein>
<dbReference type="Proteomes" id="UP000466966">
    <property type="component" value="Unassembled WGS sequence"/>
</dbReference>
<feature type="region of interest" description="Disordered" evidence="1">
    <location>
        <begin position="45"/>
        <end position="74"/>
    </location>
</feature>
<accession>A0A844YV29</accession>
<evidence type="ECO:0000313" key="2">
    <source>
        <dbReference type="EMBL" id="MXO70344.1"/>
    </source>
</evidence>
<dbReference type="RefSeq" id="WP_160770273.1">
    <property type="nucleotide sequence ID" value="NZ_WTYV01000001.1"/>
</dbReference>